<name>A0A8T1L090_9STRA</name>
<accession>A0A8T1L090</accession>
<dbReference type="AlphaFoldDB" id="A0A8T1L090"/>
<evidence type="ECO:0000313" key="2">
    <source>
        <dbReference type="EMBL" id="KAG2947281.1"/>
    </source>
</evidence>
<dbReference type="EMBL" id="RCML01000126">
    <property type="protein sequence ID" value="KAG2989836.1"/>
    <property type="molecule type" value="Genomic_DNA"/>
</dbReference>
<gene>
    <name evidence="1" type="ORF">PC113_g2799</name>
    <name evidence="2" type="ORF">PC117_g6938</name>
    <name evidence="3" type="ORF">PC118_g5928</name>
    <name evidence="4" type="ORF">PC129_g3318</name>
</gene>
<dbReference type="EMBL" id="RCMV01000067">
    <property type="protein sequence ID" value="KAG3226097.1"/>
    <property type="molecule type" value="Genomic_DNA"/>
</dbReference>
<dbReference type="EMBL" id="RCMK01000136">
    <property type="protein sequence ID" value="KAG2947281.1"/>
    <property type="molecule type" value="Genomic_DNA"/>
</dbReference>
<dbReference type="InterPro" id="IPR009057">
    <property type="entry name" value="Homeodomain-like_sf"/>
</dbReference>
<dbReference type="Proteomes" id="UP000736787">
    <property type="component" value="Unassembled WGS sequence"/>
</dbReference>
<dbReference type="SUPFAM" id="SSF46689">
    <property type="entry name" value="Homeodomain-like"/>
    <property type="match status" value="1"/>
</dbReference>
<dbReference type="GO" id="GO:0003676">
    <property type="term" value="F:nucleic acid binding"/>
    <property type="evidence" value="ECO:0007669"/>
    <property type="project" value="InterPro"/>
</dbReference>
<dbReference type="InterPro" id="IPR036397">
    <property type="entry name" value="RNaseH_sf"/>
</dbReference>
<dbReference type="Gene3D" id="3.30.420.10">
    <property type="entry name" value="Ribonuclease H-like superfamily/Ribonuclease H"/>
    <property type="match status" value="1"/>
</dbReference>
<dbReference type="EMBL" id="RCMG01000039">
    <property type="protein sequence ID" value="KAG2866478.1"/>
    <property type="molecule type" value="Genomic_DNA"/>
</dbReference>
<reference evidence="2" key="1">
    <citation type="submission" date="2018-10" db="EMBL/GenBank/DDBJ databases">
        <title>Effector identification in a new, highly contiguous assembly of the strawberry crown rot pathogen Phytophthora cactorum.</title>
        <authorList>
            <person name="Armitage A.D."/>
            <person name="Nellist C.F."/>
            <person name="Bates H."/>
            <person name="Vickerstaff R.J."/>
            <person name="Harrison R.J."/>
        </authorList>
    </citation>
    <scope>NUCLEOTIDE SEQUENCE</scope>
    <source>
        <strain evidence="1">15-7</strain>
        <strain evidence="2">4040</strain>
        <strain evidence="3">P415</strain>
        <strain evidence="4">P421</strain>
    </source>
</reference>
<dbReference type="Proteomes" id="UP000697107">
    <property type="component" value="Unassembled WGS sequence"/>
</dbReference>
<organism evidence="2 5">
    <name type="scientific">Phytophthora cactorum</name>
    <dbReference type="NCBI Taxonomy" id="29920"/>
    <lineage>
        <taxon>Eukaryota</taxon>
        <taxon>Sar</taxon>
        <taxon>Stramenopiles</taxon>
        <taxon>Oomycota</taxon>
        <taxon>Peronosporomycetes</taxon>
        <taxon>Peronosporales</taxon>
        <taxon>Peronosporaceae</taxon>
        <taxon>Phytophthora</taxon>
    </lineage>
</organism>
<dbReference type="Proteomes" id="UP000760860">
    <property type="component" value="Unassembled WGS sequence"/>
</dbReference>
<protein>
    <recommendedName>
        <fullName evidence="6">Homeodomain-like</fullName>
    </recommendedName>
</protein>
<dbReference type="VEuPathDB" id="FungiDB:PC110_g6817"/>
<evidence type="ECO:0000313" key="1">
    <source>
        <dbReference type="EMBL" id="KAG2866478.1"/>
    </source>
</evidence>
<sequence>MYPERIALRRSCIRRPSTSKRAKAALISRQARTRMALVRRALLVSRQTLPATHSGGRALSRQEPKALTFTFTASAAPAQYKMPSCYNRYALETKLRVLEVARRGGVWEETAEGLGVNYKTATAWVRRHVTHGEEVRVLPRGGKRGSKVTDFCVQFWLGKRREDPDLTLRQLADALEHESGVYVVPQTVKNHVDGACFTLKQMPIEPQYMNTMTNKQKRRAYLHQLQQYQAMGKVILYMDNTNFNLWSSRTRGRSLRGRRAVKKVFAGGGQNMHVIACISENGFVHYEMKFGSNRHANTNDFIRALLRRIRDSSELTGAGDR</sequence>
<proteinExistence type="predicted"/>
<evidence type="ECO:0000313" key="3">
    <source>
        <dbReference type="EMBL" id="KAG2989836.1"/>
    </source>
</evidence>
<evidence type="ECO:0000313" key="4">
    <source>
        <dbReference type="EMBL" id="KAG3226097.1"/>
    </source>
</evidence>
<comment type="caution">
    <text evidence="2">The sequence shown here is derived from an EMBL/GenBank/DDBJ whole genome shotgun (WGS) entry which is preliminary data.</text>
</comment>
<evidence type="ECO:0008006" key="6">
    <source>
        <dbReference type="Google" id="ProtNLM"/>
    </source>
</evidence>
<dbReference type="Proteomes" id="UP000735874">
    <property type="component" value="Unassembled WGS sequence"/>
</dbReference>
<evidence type="ECO:0000313" key="5">
    <source>
        <dbReference type="Proteomes" id="UP000736787"/>
    </source>
</evidence>